<dbReference type="PRINTS" id="PR00069">
    <property type="entry name" value="ALDKETRDTASE"/>
</dbReference>
<protein>
    <recommendedName>
        <fullName evidence="3">NADP-dependent oxidoreductase domain-containing protein</fullName>
    </recommendedName>
</protein>
<comment type="caution">
    <text evidence="4">The sequence shown here is derived from an EMBL/GenBank/DDBJ whole genome shotgun (WGS) entry which is preliminary data.</text>
</comment>
<dbReference type="InterPro" id="IPR036812">
    <property type="entry name" value="NAD(P)_OxRdtase_dom_sf"/>
</dbReference>
<dbReference type="InterPro" id="IPR023210">
    <property type="entry name" value="NADP_OxRdtase_dom"/>
</dbReference>
<comment type="similarity">
    <text evidence="2">Belongs to the aldo/keto reductase family. Aldo/keto reductase 2 subfamily.</text>
</comment>
<evidence type="ECO:0000259" key="3">
    <source>
        <dbReference type="Pfam" id="PF00248"/>
    </source>
</evidence>
<feature type="domain" description="NADP-dependent oxidoreductase" evidence="3">
    <location>
        <begin position="2"/>
        <end position="293"/>
    </location>
</feature>
<proteinExistence type="inferred from homology"/>
<reference evidence="5" key="1">
    <citation type="journal article" date="2014" name="Genome Announc.">
        <title>Draft genome sequence of the formaldehyde-resistant fungus Byssochlamys spectabilis No. 5 (anamorph Paecilomyces variotii No. 5) (NBRC109023).</title>
        <authorList>
            <person name="Oka T."/>
            <person name="Ekino K."/>
            <person name="Fukuda K."/>
            <person name="Nomura Y."/>
        </authorList>
    </citation>
    <scope>NUCLEOTIDE SEQUENCE [LARGE SCALE GENOMIC DNA]</scope>
    <source>
        <strain evidence="5">No. 5 / NBRC 109023</strain>
    </source>
</reference>
<keyword evidence="5" id="KW-1185">Reference proteome</keyword>
<dbReference type="SUPFAM" id="SSF51430">
    <property type="entry name" value="NAD(P)-linked oxidoreductase"/>
    <property type="match status" value="1"/>
</dbReference>
<dbReference type="OrthoDB" id="48988at2759"/>
<dbReference type="eggNOG" id="ENOG502R41Z">
    <property type="taxonomic scope" value="Eukaryota"/>
</dbReference>
<dbReference type="GO" id="GO:0016491">
    <property type="term" value="F:oxidoreductase activity"/>
    <property type="evidence" value="ECO:0007669"/>
    <property type="project" value="UniProtKB-KW"/>
</dbReference>
<dbReference type="AlphaFoldDB" id="V5I3L7"/>
<dbReference type="PANTHER" id="PTHR43364:SF4">
    <property type="entry name" value="NAD(P)-LINKED OXIDOREDUCTASE SUPERFAMILY PROTEIN"/>
    <property type="match status" value="1"/>
</dbReference>
<evidence type="ECO:0000256" key="2">
    <source>
        <dbReference type="ARBA" id="ARBA00038157"/>
    </source>
</evidence>
<dbReference type="PANTHER" id="PTHR43364">
    <property type="entry name" value="NADH-SPECIFIC METHYLGLYOXAL REDUCTASE-RELATED"/>
    <property type="match status" value="1"/>
</dbReference>
<dbReference type="EMBL" id="BAUL01000213">
    <property type="protein sequence ID" value="GAD97755.1"/>
    <property type="molecule type" value="Genomic_DNA"/>
</dbReference>
<dbReference type="HOGENOM" id="CLU_023205_1_1_1"/>
<dbReference type="InterPro" id="IPR020471">
    <property type="entry name" value="AKR"/>
</dbReference>
<keyword evidence="1" id="KW-0560">Oxidoreductase</keyword>
<dbReference type="Pfam" id="PF00248">
    <property type="entry name" value="Aldo_ket_red"/>
    <property type="match status" value="1"/>
</dbReference>
<evidence type="ECO:0000313" key="5">
    <source>
        <dbReference type="Proteomes" id="UP000018001"/>
    </source>
</evidence>
<dbReference type="CDD" id="cd19075">
    <property type="entry name" value="AKR_AKR7A1-5"/>
    <property type="match status" value="1"/>
</dbReference>
<gene>
    <name evidence="4" type="ORF">PVAR5_6435</name>
</gene>
<accession>V5I3L7</accession>
<dbReference type="InParanoid" id="V5I3L7"/>
<name>V5I3L7_BYSSN</name>
<sequence length="300" mass="32982">MFGGATLGNSPPFDTNEHLMQVYPILVTNGVKKVDSSQLYGQSESILGATKAGDHVTLDTKWMGGPGWATRDNIVKSAKSSIEKLCVNQVDVFYIHLPDPETPISETLAAVQEVHQLGLFKRFGLSNYQAEDVENIYKHCKEHDYVPPTVYQGNYSAVSRKSETTLFPMLQRLGIAFYASSPLAGGFLTKMPQQIFDGAGRFNDTTYGGLYKQWFVKPAFLKALEQWDSIAKEEGCSHADLAYRWVAYHSALGKGDGLIIGANNIERLKQTLTGLGNGKLSSAAVKAIDTIWESVEHEAP</sequence>
<dbReference type="InterPro" id="IPR050523">
    <property type="entry name" value="AKR_Detox_Biosynth"/>
</dbReference>
<evidence type="ECO:0000256" key="1">
    <source>
        <dbReference type="ARBA" id="ARBA00023002"/>
    </source>
</evidence>
<evidence type="ECO:0000313" key="4">
    <source>
        <dbReference type="EMBL" id="GAD97755.1"/>
    </source>
</evidence>
<dbReference type="Proteomes" id="UP000018001">
    <property type="component" value="Unassembled WGS sequence"/>
</dbReference>
<dbReference type="Gene3D" id="3.20.20.100">
    <property type="entry name" value="NADP-dependent oxidoreductase domain"/>
    <property type="match status" value="1"/>
</dbReference>
<organism evidence="4 5">
    <name type="scientific">Byssochlamys spectabilis (strain No. 5 / NBRC 109023)</name>
    <name type="common">Paecilomyces variotii</name>
    <dbReference type="NCBI Taxonomy" id="1356009"/>
    <lineage>
        <taxon>Eukaryota</taxon>
        <taxon>Fungi</taxon>
        <taxon>Dikarya</taxon>
        <taxon>Ascomycota</taxon>
        <taxon>Pezizomycotina</taxon>
        <taxon>Eurotiomycetes</taxon>
        <taxon>Eurotiomycetidae</taxon>
        <taxon>Eurotiales</taxon>
        <taxon>Thermoascaceae</taxon>
        <taxon>Paecilomyces</taxon>
    </lineage>
</organism>